<sequence>MHFTSIATGLFCVVSLVAAQPPRTSSANGCCCCDISRSLISCDLSISKAECICAAVACPANAATVYTNGQPPPTAAVKMPKPSSPVLESNDVPNTADSCCCCDGSKNVISCSRSRSKSECFCAAVACPKDAPIVWANDELISMKDAPDGPVAGKSASVATTKSPRAVPSTEPGLNDGPRRFVTVAKPAQPKPMPLGCVMPSSLTGPQFNCCCCNAGINKMVCELREQQDCVCAAVACPHNAETIHVEPPVCTSI</sequence>
<name>A0A5C6GI87_METRR</name>
<protein>
    <submittedName>
        <fullName evidence="3">Uncharacterized protein</fullName>
    </submittedName>
</protein>
<feature type="region of interest" description="Disordered" evidence="1">
    <location>
        <begin position="147"/>
        <end position="179"/>
    </location>
</feature>
<proteinExistence type="predicted"/>
<feature type="chain" id="PRO_5022874394" evidence="2">
    <location>
        <begin position="20"/>
        <end position="254"/>
    </location>
</feature>
<keyword evidence="2" id="KW-0732">Signal</keyword>
<evidence type="ECO:0000256" key="2">
    <source>
        <dbReference type="SAM" id="SignalP"/>
    </source>
</evidence>
<reference evidence="4" key="1">
    <citation type="submission" date="2018-12" db="EMBL/GenBank/DDBJ databases">
        <title>The complete genome of Metarhizium rileyi, a key fungal pathogen of Lepidoptera.</title>
        <authorList>
            <person name="Binneck E."/>
            <person name="Lastra C.C.L."/>
            <person name="Sosa-Gomez D.R."/>
        </authorList>
    </citation>
    <scope>NUCLEOTIDE SEQUENCE [LARGE SCALE GENOMIC DNA]</scope>
    <source>
        <strain evidence="4">Cep018-CH2</strain>
    </source>
</reference>
<comment type="caution">
    <text evidence="3">The sequence shown here is derived from an EMBL/GenBank/DDBJ whole genome shotgun (WGS) entry which is preliminary data.</text>
</comment>
<evidence type="ECO:0000313" key="3">
    <source>
        <dbReference type="EMBL" id="TWU77360.1"/>
    </source>
</evidence>
<organism evidence="3 4">
    <name type="scientific">Metarhizium rileyi (strain RCEF 4871)</name>
    <name type="common">Nomuraea rileyi</name>
    <dbReference type="NCBI Taxonomy" id="1649241"/>
    <lineage>
        <taxon>Eukaryota</taxon>
        <taxon>Fungi</taxon>
        <taxon>Dikarya</taxon>
        <taxon>Ascomycota</taxon>
        <taxon>Pezizomycotina</taxon>
        <taxon>Sordariomycetes</taxon>
        <taxon>Hypocreomycetidae</taxon>
        <taxon>Hypocreales</taxon>
        <taxon>Clavicipitaceae</taxon>
        <taxon>Metarhizium</taxon>
    </lineage>
</organism>
<dbReference type="AlphaFoldDB" id="A0A5C6GI87"/>
<evidence type="ECO:0000256" key="1">
    <source>
        <dbReference type="SAM" id="MobiDB-lite"/>
    </source>
</evidence>
<evidence type="ECO:0000313" key="4">
    <source>
        <dbReference type="Proteomes" id="UP000317257"/>
    </source>
</evidence>
<gene>
    <name evidence="3" type="ORF">ED733_005725</name>
</gene>
<accession>A0A5C6GI87</accession>
<feature type="signal peptide" evidence="2">
    <location>
        <begin position="1"/>
        <end position="19"/>
    </location>
</feature>
<dbReference type="EMBL" id="SBHS01000003">
    <property type="protein sequence ID" value="TWU77360.1"/>
    <property type="molecule type" value="Genomic_DNA"/>
</dbReference>
<dbReference type="Proteomes" id="UP000317257">
    <property type="component" value="Unassembled WGS sequence"/>
</dbReference>